<reference evidence="2 3" key="1">
    <citation type="submission" date="2018-08" db="EMBL/GenBank/DDBJ databases">
        <title>The multiple taxonomic identification of Sphingomonas gilva.</title>
        <authorList>
            <person name="Zhu D."/>
            <person name="Zheng S."/>
        </authorList>
    </citation>
    <scope>NUCLEOTIDE SEQUENCE [LARGE SCALE GENOMIC DNA]</scope>
    <source>
        <strain evidence="2 3">ZDH117</strain>
    </source>
</reference>
<keyword evidence="1" id="KW-0732">Signal</keyword>
<dbReference type="Proteomes" id="UP000266693">
    <property type="component" value="Unassembled WGS sequence"/>
</dbReference>
<evidence type="ECO:0000313" key="3">
    <source>
        <dbReference type="Proteomes" id="UP000266693"/>
    </source>
</evidence>
<comment type="caution">
    <text evidence="2">The sequence shown here is derived from an EMBL/GenBank/DDBJ whole genome shotgun (WGS) entry which is preliminary data.</text>
</comment>
<evidence type="ECO:0000313" key="2">
    <source>
        <dbReference type="EMBL" id="RHW17979.1"/>
    </source>
</evidence>
<proteinExistence type="predicted"/>
<protein>
    <recommendedName>
        <fullName evidence="4">Porin</fullName>
    </recommendedName>
</protein>
<feature type="chain" id="PRO_5017478343" description="Porin" evidence="1">
    <location>
        <begin position="40"/>
        <end position="277"/>
    </location>
</feature>
<evidence type="ECO:0000256" key="1">
    <source>
        <dbReference type="SAM" id="SignalP"/>
    </source>
</evidence>
<sequence>MRSSRWGRRTAFLRKGNTMRLSMISLAAMALASAAPVLAQDTGVPSPVTVTGGVTLTTDYRFRGLTQSDEDPAVQGTVTVAHESGFYIGTFASTIDGSGDTPALTGYGDVEIDFYGGYSKTLDNGLGFDVGLLYYYYADAVDGLNTDFFEPYAAVTYAIGPVSTKLGAAYAWGGQDGLNFTSSNDDNIYGYFDAGLSIPSTPVTLKGHVGYTNGSLGLVNPLITDDEYWDWSVGAEAVGGPLKVGVSYVDTNVTEAGSFAQTLGRGSTVLGYVGFSF</sequence>
<organism evidence="2 3">
    <name type="scientific">Sphingomonas gilva</name>
    <dbReference type="NCBI Taxonomy" id="2305907"/>
    <lineage>
        <taxon>Bacteria</taxon>
        <taxon>Pseudomonadati</taxon>
        <taxon>Pseudomonadota</taxon>
        <taxon>Alphaproteobacteria</taxon>
        <taxon>Sphingomonadales</taxon>
        <taxon>Sphingomonadaceae</taxon>
        <taxon>Sphingomonas</taxon>
    </lineage>
</organism>
<gene>
    <name evidence="2" type="ORF">D1610_05620</name>
</gene>
<evidence type="ECO:0008006" key="4">
    <source>
        <dbReference type="Google" id="ProtNLM"/>
    </source>
</evidence>
<dbReference type="OrthoDB" id="9793561at2"/>
<accession>A0A396RNM9</accession>
<name>A0A396RNM9_9SPHN</name>
<dbReference type="InterPro" id="IPR010239">
    <property type="entry name" value="CHP02001"/>
</dbReference>
<dbReference type="Pfam" id="PF09694">
    <property type="entry name" value="Gcw_chp"/>
    <property type="match status" value="1"/>
</dbReference>
<dbReference type="NCBIfam" id="TIGR02001">
    <property type="entry name" value="gcw_chp"/>
    <property type="match status" value="1"/>
</dbReference>
<feature type="signal peptide" evidence="1">
    <location>
        <begin position="1"/>
        <end position="39"/>
    </location>
</feature>
<dbReference type="AlphaFoldDB" id="A0A396RNM9"/>
<dbReference type="EMBL" id="QWLV01000002">
    <property type="protein sequence ID" value="RHW17979.1"/>
    <property type="molecule type" value="Genomic_DNA"/>
</dbReference>
<keyword evidence="3" id="KW-1185">Reference proteome</keyword>